<name>A0AAD6UQW2_9AGAR</name>
<gene>
    <name evidence="1" type="ORF">GGX14DRAFT_406317</name>
</gene>
<evidence type="ECO:0000313" key="1">
    <source>
        <dbReference type="EMBL" id="KAJ7192516.1"/>
    </source>
</evidence>
<dbReference type="EMBL" id="JARJCW010000119">
    <property type="protein sequence ID" value="KAJ7192516.1"/>
    <property type="molecule type" value="Genomic_DNA"/>
</dbReference>
<keyword evidence="2" id="KW-1185">Reference proteome</keyword>
<evidence type="ECO:0000313" key="2">
    <source>
        <dbReference type="Proteomes" id="UP001219525"/>
    </source>
</evidence>
<accession>A0AAD6UQW2</accession>
<sequence length="213" mass="23528">MCWVQAGSAEIVQNRQSALVWSGKIKVYMLDASAKVRVGDRRLRRYRYSNTVDKSPLWTKVLLFTLLRAFEFALAVLAADIRVGDKGTAIAAGNQLPLLVKPVGDSEWVGHARVKSTRSLWPDPRDAADAGATYGADGPCFNLQDNPRLLCHGTSRRSRAERAERRAGAGGACKRFRRDGKAGHRQDRHTVYDGVRDGERCVHLATINLASIN</sequence>
<reference evidence="1" key="1">
    <citation type="submission" date="2023-03" db="EMBL/GenBank/DDBJ databases">
        <title>Massive genome expansion in bonnet fungi (Mycena s.s.) driven by repeated elements and novel gene families across ecological guilds.</title>
        <authorList>
            <consortium name="Lawrence Berkeley National Laboratory"/>
            <person name="Harder C.B."/>
            <person name="Miyauchi S."/>
            <person name="Viragh M."/>
            <person name="Kuo A."/>
            <person name="Thoen E."/>
            <person name="Andreopoulos B."/>
            <person name="Lu D."/>
            <person name="Skrede I."/>
            <person name="Drula E."/>
            <person name="Henrissat B."/>
            <person name="Morin E."/>
            <person name="Kohler A."/>
            <person name="Barry K."/>
            <person name="LaButti K."/>
            <person name="Morin E."/>
            <person name="Salamov A."/>
            <person name="Lipzen A."/>
            <person name="Mereny Z."/>
            <person name="Hegedus B."/>
            <person name="Baldrian P."/>
            <person name="Stursova M."/>
            <person name="Weitz H."/>
            <person name="Taylor A."/>
            <person name="Grigoriev I.V."/>
            <person name="Nagy L.G."/>
            <person name="Martin F."/>
            <person name="Kauserud H."/>
        </authorList>
    </citation>
    <scope>NUCLEOTIDE SEQUENCE</scope>
    <source>
        <strain evidence="1">9144</strain>
    </source>
</reference>
<dbReference type="AlphaFoldDB" id="A0AAD6UQW2"/>
<organism evidence="1 2">
    <name type="scientific">Mycena pura</name>
    <dbReference type="NCBI Taxonomy" id="153505"/>
    <lineage>
        <taxon>Eukaryota</taxon>
        <taxon>Fungi</taxon>
        <taxon>Dikarya</taxon>
        <taxon>Basidiomycota</taxon>
        <taxon>Agaricomycotina</taxon>
        <taxon>Agaricomycetes</taxon>
        <taxon>Agaricomycetidae</taxon>
        <taxon>Agaricales</taxon>
        <taxon>Marasmiineae</taxon>
        <taxon>Mycenaceae</taxon>
        <taxon>Mycena</taxon>
    </lineage>
</organism>
<proteinExistence type="predicted"/>
<dbReference type="Proteomes" id="UP001219525">
    <property type="component" value="Unassembled WGS sequence"/>
</dbReference>
<protein>
    <submittedName>
        <fullName evidence="1">Uncharacterized protein</fullName>
    </submittedName>
</protein>
<comment type="caution">
    <text evidence="1">The sequence shown here is derived from an EMBL/GenBank/DDBJ whole genome shotgun (WGS) entry which is preliminary data.</text>
</comment>